<keyword evidence="1" id="KW-0521">NADP</keyword>
<dbReference type="Pfam" id="PF00107">
    <property type="entry name" value="ADH_zinc_N"/>
    <property type="match status" value="1"/>
</dbReference>
<name>A0A5B8U4H0_9ACTN</name>
<dbReference type="PANTHER" id="PTHR44154">
    <property type="entry name" value="QUINONE OXIDOREDUCTASE"/>
    <property type="match status" value="1"/>
</dbReference>
<sequence>MTTLPSTILAARYPASGDDAGTIRIDEIPRPVPGPGEVLVQIHVSGVNPTDWKARGGGLSAGNDPWVIPNQDGAGVVVAVGDGVDAGRVGERVWLYLARWQRPNGTATQYVALDAGLAVPLPEGIGFDVGAGLGIPAMTAHRCLFADGPLTGQRILVHGGAGAVGHAAIQLARWGGAEVAATVSSPEKAELATGAGAALVVNYREEDVAERVQAWAPGGVQRVIEVDLPGNLETDVAVIAPGATIMTYSVTQTAVLPPPGLLTKNAALAFMLVYTMPDEAKRQAVQDITQALRDDALGPLPFIRFALADTAAAHDAVEAAAVGKVVIDVPLA</sequence>
<dbReference type="Proteomes" id="UP000321805">
    <property type="component" value="Chromosome"/>
</dbReference>
<dbReference type="EMBL" id="CP042430">
    <property type="protein sequence ID" value="QEC47984.1"/>
    <property type="molecule type" value="Genomic_DNA"/>
</dbReference>
<dbReference type="GO" id="GO:0016491">
    <property type="term" value="F:oxidoreductase activity"/>
    <property type="evidence" value="ECO:0007669"/>
    <property type="project" value="InterPro"/>
</dbReference>
<dbReference type="OrthoDB" id="7355832at2"/>
<dbReference type="SUPFAM" id="SSF50129">
    <property type="entry name" value="GroES-like"/>
    <property type="match status" value="1"/>
</dbReference>
<dbReference type="InterPro" id="IPR013154">
    <property type="entry name" value="ADH-like_N"/>
</dbReference>
<dbReference type="Gene3D" id="3.90.180.10">
    <property type="entry name" value="Medium-chain alcohol dehydrogenases, catalytic domain"/>
    <property type="match status" value="1"/>
</dbReference>
<protein>
    <submittedName>
        <fullName evidence="3">NADPH:quinone reductase</fullName>
    </submittedName>
</protein>
<dbReference type="InterPro" id="IPR051603">
    <property type="entry name" value="Zinc-ADH_QOR/CCCR"/>
</dbReference>
<dbReference type="SUPFAM" id="SSF51735">
    <property type="entry name" value="NAD(P)-binding Rossmann-fold domains"/>
    <property type="match status" value="1"/>
</dbReference>
<accession>A0A5B8U4H0</accession>
<evidence type="ECO:0000259" key="2">
    <source>
        <dbReference type="SMART" id="SM00829"/>
    </source>
</evidence>
<gene>
    <name evidence="3" type="ORF">FSW04_10665</name>
</gene>
<dbReference type="PANTHER" id="PTHR44154:SF1">
    <property type="entry name" value="QUINONE OXIDOREDUCTASE"/>
    <property type="match status" value="1"/>
</dbReference>
<reference evidence="3 4" key="1">
    <citation type="journal article" date="2018" name="J. Microbiol.">
        <title>Baekduia soli gen. nov., sp. nov., a novel bacterium isolated from the soil of Baekdu Mountain and proposal of a novel family name, Baekduiaceae fam. nov.</title>
        <authorList>
            <person name="An D.S."/>
            <person name="Siddiqi M.Z."/>
            <person name="Kim K.H."/>
            <person name="Yu H.S."/>
            <person name="Im W.T."/>
        </authorList>
    </citation>
    <scope>NUCLEOTIDE SEQUENCE [LARGE SCALE GENOMIC DNA]</scope>
    <source>
        <strain evidence="3 4">BR7-21</strain>
    </source>
</reference>
<evidence type="ECO:0000313" key="3">
    <source>
        <dbReference type="EMBL" id="QEC47984.1"/>
    </source>
</evidence>
<dbReference type="CDD" id="cd08253">
    <property type="entry name" value="zeta_crystallin"/>
    <property type="match status" value="1"/>
</dbReference>
<dbReference type="RefSeq" id="WP_146919055.1">
    <property type="nucleotide sequence ID" value="NZ_CP042430.1"/>
</dbReference>
<organism evidence="3 4">
    <name type="scientific">Baekduia soli</name>
    <dbReference type="NCBI Taxonomy" id="496014"/>
    <lineage>
        <taxon>Bacteria</taxon>
        <taxon>Bacillati</taxon>
        <taxon>Actinomycetota</taxon>
        <taxon>Thermoleophilia</taxon>
        <taxon>Solirubrobacterales</taxon>
        <taxon>Baekduiaceae</taxon>
        <taxon>Baekduia</taxon>
    </lineage>
</organism>
<dbReference type="Gene3D" id="3.40.50.720">
    <property type="entry name" value="NAD(P)-binding Rossmann-like Domain"/>
    <property type="match status" value="1"/>
</dbReference>
<proteinExistence type="predicted"/>
<dbReference type="AlphaFoldDB" id="A0A5B8U4H0"/>
<dbReference type="InterPro" id="IPR011032">
    <property type="entry name" value="GroES-like_sf"/>
</dbReference>
<dbReference type="KEGG" id="bsol:FSW04_10665"/>
<dbReference type="InterPro" id="IPR020843">
    <property type="entry name" value="ER"/>
</dbReference>
<feature type="domain" description="Enoyl reductase (ER)" evidence="2">
    <location>
        <begin position="21"/>
        <end position="327"/>
    </location>
</feature>
<dbReference type="SMART" id="SM00829">
    <property type="entry name" value="PKS_ER"/>
    <property type="match status" value="1"/>
</dbReference>
<evidence type="ECO:0000256" key="1">
    <source>
        <dbReference type="ARBA" id="ARBA00022857"/>
    </source>
</evidence>
<dbReference type="InterPro" id="IPR036291">
    <property type="entry name" value="NAD(P)-bd_dom_sf"/>
</dbReference>
<dbReference type="InterPro" id="IPR013149">
    <property type="entry name" value="ADH-like_C"/>
</dbReference>
<dbReference type="Pfam" id="PF08240">
    <property type="entry name" value="ADH_N"/>
    <property type="match status" value="1"/>
</dbReference>
<evidence type="ECO:0000313" key="4">
    <source>
        <dbReference type="Proteomes" id="UP000321805"/>
    </source>
</evidence>
<keyword evidence="4" id="KW-1185">Reference proteome</keyword>